<gene>
    <name evidence="1" type="ORF">LCGC14_1653940</name>
</gene>
<name>A0A0F9HWS6_9ZZZZ</name>
<protein>
    <submittedName>
        <fullName evidence="1">Uncharacterized protein</fullName>
    </submittedName>
</protein>
<dbReference type="EMBL" id="LAZR01013950">
    <property type="protein sequence ID" value="KKM19597.1"/>
    <property type="molecule type" value="Genomic_DNA"/>
</dbReference>
<accession>A0A0F9HWS6</accession>
<reference evidence="1" key="1">
    <citation type="journal article" date="2015" name="Nature">
        <title>Complex archaea that bridge the gap between prokaryotes and eukaryotes.</title>
        <authorList>
            <person name="Spang A."/>
            <person name="Saw J.H."/>
            <person name="Jorgensen S.L."/>
            <person name="Zaremba-Niedzwiedzka K."/>
            <person name="Martijn J."/>
            <person name="Lind A.E."/>
            <person name="van Eijk R."/>
            <person name="Schleper C."/>
            <person name="Guy L."/>
            <person name="Ettema T.J."/>
        </authorList>
    </citation>
    <scope>NUCLEOTIDE SEQUENCE</scope>
</reference>
<organism evidence="1">
    <name type="scientific">marine sediment metagenome</name>
    <dbReference type="NCBI Taxonomy" id="412755"/>
    <lineage>
        <taxon>unclassified sequences</taxon>
        <taxon>metagenomes</taxon>
        <taxon>ecological metagenomes</taxon>
    </lineage>
</organism>
<comment type="caution">
    <text evidence="1">The sequence shown here is derived from an EMBL/GenBank/DDBJ whole genome shotgun (WGS) entry which is preliminary data.</text>
</comment>
<proteinExistence type="predicted"/>
<evidence type="ECO:0000313" key="1">
    <source>
        <dbReference type="EMBL" id="KKM19597.1"/>
    </source>
</evidence>
<sequence length="88" mass="9959">MFNTRDVEVDGYHWDGAQIAWVRADGVIAIDADMQDRLGEKARDIASKVVLARLASAEAAFQDMHSQQERRAALRWLDVAFDLDLNNK</sequence>
<dbReference type="AlphaFoldDB" id="A0A0F9HWS6"/>